<dbReference type="STRING" id="1565605.PG1C_10415"/>
<dbReference type="CDD" id="cd02000">
    <property type="entry name" value="TPP_E1_PDC_ADC_BCADC"/>
    <property type="match status" value="1"/>
</dbReference>
<reference evidence="6 7" key="1">
    <citation type="journal article" date="2015" name="Genome Announc.">
        <title>Complete Genome Sequence of a Novel Bacterium within the Family Rhodocyclaceae That Degrades Polycyclic Aromatic Hydrocarbons.</title>
        <authorList>
            <person name="Singleton D.R."/>
            <person name="Dickey A.N."/>
            <person name="Scholl E.H."/>
            <person name="Wright F.A."/>
            <person name="Aitken M.D."/>
        </authorList>
    </citation>
    <scope>NUCLEOTIDE SEQUENCE [LARGE SCALE GENOMIC DNA]</scope>
    <source>
        <strain evidence="7">PG1-Ca6</strain>
    </source>
</reference>
<accession>A0A0C5J9X0</accession>
<dbReference type="GO" id="GO:0009083">
    <property type="term" value="P:branched-chain amino acid catabolic process"/>
    <property type="evidence" value="ECO:0007669"/>
    <property type="project" value="TreeGrafter"/>
</dbReference>
<evidence type="ECO:0000256" key="1">
    <source>
        <dbReference type="ARBA" id="ARBA00001964"/>
    </source>
</evidence>
<comment type="function">
    <text evidence="4">The branched-chain alpha-keto dehydrogenase complex catalyzes the overall conversion of alpha-keto acids to acyl-CoA and CO(2). It contains multiple copies of three enzymatic components: branched-chain alpha-keto acid decarboxylase (E1), lipoamide acyltransferase (E2) and lipoamide dehydrogenase (E3).</text>
</comment>
<dbReference type="PANTHER" id="PTHR43380:SF1">
    <property type="entry name" value="2-OXOISOVALERATE DEHYDROGENASE SUBUNIT ALPHA, MITOCHONDRIAL"/>
    <property type="match status" value="1"/>
</dbReference>
<evidence type="ECO:0000313" key="7">
    <source>
        <dbReference type="Proteomes" id="UP000061603"/>
    </source>
</evidence>
<dbReference type="Gene3D" id="3.40.50.970">
    <property type="match status" value="1"/>
</dbReference>
<comment type="similarity">
    <text evidence="4">Belongs to the BCKDHA family.</text>
</comment>
<feature type="domain" description="Dehydrogenase E1 component" evidence="5">
    <location>
        <begin position="45"/>
        <end position="333"/>
    </location>
</feature>
<dbReference type="InterPro" id="IPR050771">
    <property type="entry name" value="Alpha-ketoacid_DH_E1_comp"/>
</dbReference>
<dbReference type="GO" id="GO:0003863">
    <property type="term" value="F:branched-chain 2-oxo acid dehydrogenase activity"/>
    <property type="evidence" value="ECO:0007669"/>
    <property type="project" value="UniProtKB-EC"/>
</dbReference>
<dbReference type="InterPro" id="IPR001017">
    <property type="entry name" value="DH_E1"/>
</dbReference>
<name>A0A0C5J9X0_9PROT</name>
<sequence length="381" mass="42034">MGEKKWAEVRPREDYFRILNPDGSVEGTVPEVSRQELLRWYEVLVETRTFEAMVLRLQRRGVLSVAASSRGEEASGLGAAAALQVGDWLFPAYRQLSAVLYWNAPVDRIMAGLMGNTPEHIREHLPLPPEVPPGVNILPYPVFLGAYVPLAVGCALADKLNGRKHVSLAFVGEGSTSEGDFHDGLNFAGVLESPCVIIVQNNQWSISVPASRQTAAATFAQKAVAYGLPHERVDGNDIFAVYDTVKKAVDRARAGGGATVIETVTYRILDHNSADASAAYRTEDEAEYWKTLDPVERFEKYLFNQGILDQATKTAMEERAEKRLREEIERGRAVPPTPADNMFLHHLQGEAGWSTQHQRDELACELAGGNPFLDMTGEGMQ</sequence>
<dbReference type="PANTHER" id="PTHR43380">
    <property type="entry name" value="2-OXOISOVALERATE DEHYDROGENASE SUBUNIT ALPHA, MITOCHONDRIAL"/>
    <property type="match status" value="1"/>
</dbReference>
<keyword evidence="3 4" id="KW-0786">Thiamine pyrophosphate</keyword>
<comment type="cofactor">
    <cofactor evidence="1 4">
        <name>thiamine diphosphate</name>
        <dbReference type="ChEBI" id="CHEBI:58937"/>
    </cofactor>
</comment>
<dbReference type="RefSeq" id="WP_202634751.1">
    <property type="nucleotide sequence ID" value="NZ_CP010554.1"/>
</dbReference>
<dbReference type="InterPro" id="IPR029061">
    <property type="entry name" value="THDP-binding"/>
</dbReference>
<dbReference type="KEGG" id="rbu:PG1C_10415"/>
<organism evidence="6 7">
    <name type="scientific">Rugosibacter aromaticivorans</name>
    <dbReference type="NCBI Taxonomy" id="1565605"/>
    <lineage>
        <taxon>Bacteria</taxon>
        <taxon>Pseudomonadati</taxon>
        <taxon>Pseudomonadota</taxon>
        <taxon>Betaproteobacteria</taxon>
        <taxon>Nitrosomonadales</taxon>
        <taxon>Sterolibacteriaceae</taxon>
        <taxon>Rugosibacter</taxon>
    </lineage>
</organism>
<comment type="catalytic activity">
    <reaction evidence="4">
        <text>N(6)-[(R)-lipoyl]-L-lysyl-[protein] + 3-methyl-2-oxobutanoate + H(+) = N(6)-[(R)-S(8)-2-methylpropanoyldihydrolipoyl]-L-lysyl-[protein] + CO2</text>
        <dbReference type="Rhea" id="RHEA:13457"/>
        <dbReference type="Rhea" id="RHEA-COMP:10474"/>
        <dbReference type="Rhea" id="RHEA-COMP:10497"/>
        <dbReference type="ChEBI" id="CHEBI:11851"/>
        <dbReference type="ChEBI" id="CHEBI:15378"/>
        <dbReference type="ChEBI" id="CHEBI:16526"/>
        <dbReference type="ChEBI" id="CHEBI:83099"/>
        <dbReference type="ChEBI" id="CHEBI:83142"/>
        <dbReference type="EC" id="1.2.4.4"/>
    </reaction>
</comment>
<evidence type="ECO:0000313" key="6">
    <source>
        <dbReference type="EMBL" id="AJP48740.1"/>
    </source>
</evidence>
<evidence type="ECO:0000256" key="3">
    <source>
        <dbReference type="ARBA" id="ARBA00023052"/>
    </source>
</evidence>
<evidence type="ECO:0000259" key="5">
    <source>
        <dbReference type="Pfam" id="PF00676"/>
    </source>
</evidence>
<keyword evidence="2 4" id="KW-0560">Oxidoreductase</keyword>
<dbReference type="AlphaFoldDB" id="A0A0C5J9X0"/>
<dbReference type="SUPFAM" id="SSF52518">
    <property type="entry name" value="Thiamin diphosphate-binding fold (THDP-binding)"/>
    <property type="match status" value="1"/>
</dbReference>
<proteinExistence type="inferred from homology"/>
<dbReference type="HOGENOM" id="CLU_029393_1_0_4"/>
<keyword evidence="7" id="KW-1185">Reference proteome</keyword>
<gene>
    <name evidence="6" type="ORF">PG1C_10415</name>
</gene>
<dbReference type="EMBL" id="CP010554">
    <property type="protein sequence ID" value="AJP48740.1"/>
    <property type="molecule type" value="Genomic_DNA"/>
</dbReference>
<dbReference type="EC" id="1.2.4.4" evidence="4"/>
<evidence type="ECO:0000256" key="4">
    <source>
        <dbReference type="RuleBase" id="RU365014"/>
    </source>
</evidence>
<evidence type="ECO:0000256" key="2">
    <source>
        <dbReference type="ARBA" id="ARBA00023002"/>
    </source>
</evidence>
<dbReference type="Pfam" id="PF00676">
    <property type="entry name" value="E1_dh"/>
    <property type="match status" value="1"/>
</dbReference>
<dbReference type="Proteomes" id="UP000061603">
    <property type="component" value="Chromosome"/>
</dbReference>
<protein>
    <recommendedName>
        <fullName evidence="4">2-oxoisovalerate dehydrogenase subunit alpha</fullName>
        <ecNumber evidence="4">1.2.4.4</ecNumber>
    </recommendedName>
    <alternativeName>
        <fullName evidence="4">Branched-chain alpha-keto acid dehydrogenase E1 component alpha chain</fullName>
    </alternativeName>
</protein>